<keyword evidence="3" id="KW-0344">Guanine-nucleotide releasing factor</keyword>
<evidence type="ECO:0000256" key="2">
    <source>
        <dbReference type="ARBA" id="ARBA00022443"/>
    </source>
</evidence>
<dbReference type="InterPro" id="IPR035899">
    <property type="entry name" value="DBL_dom_sf"/>
</dbReference>
<accession>A0AAW2F1I1</accession>
<dbReference type="Pfam" id="PF00169">
    <property type="entry name" value="PH"/>
    <property type="match status" value="1"/>
</dbReference>
<sequence length="842" mass="95667">MSKPDAPKFVTALFSFKGKNNDELCFKKGDVITITQVDDEGWWEGTLHDKTGWFPSNYVKEYRIPDSGLAPIKTSPERSPQESPAHQKLNRDIVLKDIVDSERVNVAELQGLVNNFLQPLETSNILKKDEYKQLLGNIYEVLETHQCLLANLEGTVLQGLSARVGNLFLTIAPRLKSIHAAYCNNHPQAVCILDRYRDELNEFMERSGAISPGILVLTTGLSKPFRRLDKYSAMLQELERYTEKNHPDRGDTQRSITVYRDIADYCASLRKQRELALQILTSGIKGWEGEELNSLGEIIHVGSVTLATGVDRRDRYFVLFPTTLLVLSTSPRMSSFIYEGKLPLTGINVTGIEDTDEIRNALEITGPMIESIVVLCATKEERQRWIDLLIQEQCTSVLKSPTMSRVSFHHPPYARLSRYFAKLVRRKVIYPELMKKLLYIQYVLRPDLSNVKMRKCNVTYTIFPTRVSEESESDTPTNSNVQEHPRTLRKSSLILDVRYVIDNTDLSNVGIASTSSLTNFAPRVNCENRCTFETSKSLPAGVTINHVLTNVPLASSKSYTSNLQVRNKFCREHLEILHDRDYSDQSMNYKYLKAIDEIYPKNSVVPVRYSVTSVQNNNCDSVGREFRETCANISLQSSDSGMAESYHLRSSEVNSCYKSYASNHTKYTDPVRISHSESDNDENKFEHQCICTSPFGSTPRESAHSLVSSKNIDERTSFTKSYNADDNSVDDNLDSEKKVQETIIIRPLINYQNVQGKRHTQPIPYAHQCVIKKIGRRVVRPIQPIMEERDEPTNQVYSSGLYAHWWLKKSIPIFGCTEQADDQSAKRKAPTTGNGALYIARD</sequence>
<dbReference type="PANTHER" id="PTHR46026">
    <property type="entry name" value="RHO-TYPE GUANINE NUCLEOTIDE EXCHANGE FACTOR, ISOFORM F"/>
    <property type="match status" value="1"/>
</dbReference>
<dbReference type="SMART" id="SM00325">
    <property type="entry name" value="RhoGEF"/>
    <property type="match status" value="1"/>
</dbReference>
<dbReference type="InterPro" id="IPR046376">
    <property type="entry name" value="PH_Cool_Pix"/>
</dbReference>
<dbReference type="Gene3D" id="2.30.30.40">
    <property type="entry name" value="SH3 Domains"/>
    <property type="match status" value="1"/>
</dbReference>
<dbReference type="SUPFAM" id="SSF50044">
    <property type="entry name" value="SH3-domain"/>
    <property type="match status" value="1"/>
</dbReference>
<dbReference type="PRINTS" id="PR00452">
    <property type="entry name" value="SH3DOMAIN"/>
</dbReference>
<evidence type="ECO:0000256" key="5">
    <source>
        <dbReference type="PROSITE-ProRule" id="PRU00192"/>
    </source>
</evidence>
<dbReference type="FunFam" id="2.30.30.40:FF:000072">
    <property type="entry name" value="Unconventional Myosin IB"/>
    <property type="match status" value="1"/>
</dbReference>
<comment type="caution">
    <text evidence="9">The sequence shown here is derived from an EMBL/GenBank/DDBJ whole genome shotgun (WGS) entry which is preliminary data.</text>
</comment>
<dbReference type="InterPro" id="IPR001452">
    <property type="entry name" value="SH3_domain"/>
</dbReference>
<dbReference type="Proteomes" id="UP001430953">
    <property type="component" value="Unassembled WGS sequence"/>
</dbReference>
<dbReference type="InterPro" id="IPR000219">
    <property type="entry name" value="DH_dom"/>
</dbReference>
<protein>
    <recommendedName>
        <fullName evidence="11">Rho guanine nucleotide exchange factor 7</fullName>
    </recommendedName>
</protein>
<dbReference type="SMART" id="SM00233">
    <property type="entry name" value="PH"/>
    <property type="match status" value="1"/>
</dbReference>
<dbReference type="SUPFAM" id="SSF50729">
    <property type="entry name" value="PH domain-like"/>
    <property type="match status" value="1"/>
</dbReference>
<keyword evidence="4" id="KW-0966">Cell projection</keyword>
<name>A0AAW2F1I1_9HYME</name>
<dbReference type="InterPro" id="IPR036028">
    <property type="entry name" value="SH3-like_dom_sf"/>
</dbReference>
<comment type="subcellular location">
    <subcellularLocation>
        <location evidence="1">Cell projection</location>
        <location evidence="1">Lamellipodium</location>
    </subcellularLocation>
</comment>
<dbReference type="GO" id="GO:0030027">
    <property type="term" value="C:lamellipodium"/>
    <property type="evidence" value="ECO:0007669"/>
    <property type="project" value="UniProtKB-SubCell"/>
</dbReference>
<dbReference type="InterPro" id="IPR011993">
    <property type="entry name" value="PH-like_dom_sf"/>
</dbReference>
<dbReference type="CDD" id="cd00160">
    <property type="entry name" value="RhoGEF"/>
    <property type="match status" value="1"/>
</dbReference>
<dbReference type="SUPFAM" id="SSF48065">
    <property type="entry name" value="DBL homology domain (DH-domain)"/>
    <property type="match status" value="1"/>
</dbReference>
<keyword evidence="2 5" id="KW-0728">SH3 domain</keyword>
<dbReference type="AlphaFoldDB" id="A0AAW2F1I1"/>
<dbReference type="CDD" id="cd01225">
    <property type="entry name" value="PH_Cool_Pix"/>
    <property type="match status" value="1"/>
</dbReference>
<dbReference type="Pfam" id="PF00018">
    <property type="entry name" value="SH3_1"/>
    <property type="match status" value="1"/>
</dbReference>
<organism evidence="9 10">
    <name type="scientific">Cardiocondyla obscurior</name>
    <dbReference type="NCBI Taxonomy" id="286306"/>
    <lineage>
        <taxon>Eukaryota</taxon>
        <taxon>Metazoa</taxon>
        <taxon>Ecdysozoa</taxon>
        <taxon>Arthropoda</taxon>
        <taxon>Hexapoda</taxon>
        <taxon>Insecta</taxon>
        <taxon>Pterygota</taxon>
        <taxon>Neoptera</taxon>
        <taxon>Endopterygota</taxon>
        <taxon>Hymenoptera</taxon>
        <taxon>Apocrita</taxon>
        <taxon>Aculeata</taxon>
        <taxon>Formicoidea</taxon>
        <taxon>Formicidae</taxon>
        <taxon>Myrmicinae</taxon>
        <taxon>Cardiocondyla</taxon>
    </lineage>
</organism>
<dbReference type="Gene3D" id="2.30.29.30">
    <property type="entry name" value="Pleckstrin-homology domain (PH domain)/Phosphotyrosine-binding domain (PTB)"/>
    <property type="match status" value="1"/>
</dbReference>
<evidence type="ECO:0008006" key="11">
    <source>
        <dbReference type="Google" id="ProtNLM"/>
    </source>
</evidence>
<feature type="domain" description="PH" evidence="7">
    <location>
        <begin position="297"/>
        <end position="394"/>
    </location>
</feature>
<evidence type="ECO:0000313" key="10">
    <source>
        <dbReference type="Proteomes" id="UP001430953"/>
    </source>
</evidence>
<evidence type="ECO:0000256" key="1">
    <source>
        <dbReference type="ARBA" id="ARBA00004510"/>
    </source>
</evidence>
<dbReference type="Pfam" id="PF00621">
    <property type="entry name" value="RhoGEF"/>
    <property type="match status" value="1"/>
</dbReference>
<evidence type="ECO:0000256" key="4">
    <source>
        <dbReference type="ARBA" id="ARBA00023273"/>
    </source>
</evidence>
<dbReference type="PROSITE" id="PS50002">
    <property type="entry name" value="SH3"/>
    <property type="match status" value="1"/>
</dbReference>
<dbReference type="EMBL" id="JADYXP020000016">
    <property type="protein sequence ID" value="KAL0108331.1"/>
    <property type="molecule type" value="Genomic_DNA"/>
</dbReference>
<dbReference type="PANTHER" id="PTHR46026:SF1">
    <property type="entry name" value="RHO-TYPE GUANINE NUCLEOTIDE EXCHANGE FACTOR, ISOFORM F"/>
    <property type="match status" value="1"/>
</dbReference>
<dbReference type="SMART" id="SM00326">
    <property type="entry name" value="SH3"/>
    <property type="match status" value="1"/>
</dbReference>
<keyword evidence="10" id="KW-1185">Reference proteome</keyword>
<gene>
    <name evidence="9" type="ORF">PUN28_015100</name>
</gene>
<dbReference type="PROSITE" id="PS50003">
    <property type="entry name" value="PH_DOMAIN"/>
    <property type="match status" value="1"/>
</dbReference>
<feature type="domain" description="DH" evidence="8">
    <location>
        <begin position="90"/>
        <end position="269"/>
    </location>
</feature>
<reference evidence="9 10" key="1">
    <citation type="submission" date="2023-03" db="EMBL/GenBank/DDBJ databases">
        <title>High recombination rates correlate with genetic variation in Cardiocondyla obscurior ants.</title>
        <authorList>
            <person name="Errbii M."/>
        </authorList>
    </citation>
    <scope>NUCLEOTIDE SEQUENCE [LARGE SCALE GENOMIC DNA]</scope>
    <source>
        <strain evidence="9">Alpha-2009</strain>
        <tissue evidence="9">Whole body</tissue>
    </source>
</reference>
<dbReference type="PROSITE" id="PS50010">
    <property type="entry name" value="DH_2"/>
    <property type="match status" value="1"/>
</dbReference>
<evidence type="ECO:0000259" key="7">
    <source>
        <dbReference type="PROSITE" id="PS50003"/>
    </source>
</evidence>
<proteinExistence type="predicted"/>
<dbReference type="Gene3D" id="1.20.900.10">
    <property type="entry name" value="Dbl homology (DH) domain"/>
    <property type="match status" value="1"/>
</dbReference>
<evidence type="ECO:0000259" key="6">
    <source>
        <dbReference type="PROSITE" id="PS50002"/>
    </source>
</evidence>
<dbReference type="InterPro" id="IPR001849">
    <property type="entry name" value="PH_domain"/>
</dbReference>
<dbReference type="GO" id="GO:0016192">
    <property type="term" value="P:vesicle-mediated transport"/>
    <property type="evidence" value="ECO:0007669"/>
    <property type="project" value="UniProtKB-ARBA"/>
</dbReference>
<evidence type="ECO:0000259" key="8">
    <source>
        <dbReference type="PROSITE" id="PS50010"/>
    </source>
</evidence>
<evidence type="ECO:0000313" key="9">
    <source>
        <dbReference type="EMBL" id="KAL0108331.1"/>
    </source>
</evidence>
<evidence type="ECO:0000256" key="3">
    <source>
        <dbReference type="ARBA" id="ARBA00022658"/>
    </source>
</evidence>
<dbReference type="CDD" id="cd11877">
    <property type="entry name" value="SH3_PIX"/>
    <property type="match status" value="1"/>
</dbReference>
<dbReference type="GO" id="GO:0005737">
    <property type="term" value="C:cytoplasm"/>
    <property type="evidence" value="ECO:0007669"/>
    <property type="project" value="TreeGrafter"/>
</dbReference>
<dbReference type="GO" id="GO:0005085">
    <property type="term" value="F:guanyl-nucleotide exchange factor activity"/>
    <property type="evidence" value="ECO:0007669"/>
    <property type="project" value="UniProtKB-KW"/>
</dbReference>
<feature type="domain" description="SH3" evidence="6">
    <location>
        <begin position="5"/>
        <end position="64"/>
    </location>
</feature>